<dbReference type="EMBL" id="JAACNH010000002">
    <property type="protein sequence ID" value="KAG8450082.1"/>
    <property type="molecule type" value="Genomic_DNA"/>
</dbReference>
<dbReference type="AlphaFoldDB" id="A0A8T2ICV6"/>
<evidence type="ECO:0000256" key="1">
    <source>
        <dbReference type="SAM" id="Phobius"/>
    </source>
</evidence>
<protein>
    <recommendedName>
        <fullName evidence="2">Protein O-mannosyl-transferase C-terminal four TM domain-containing protein</fullName>
    </recommendedName>
</protein>
<feature type="transmembrane region" description="Helical" evidence="1">
    <location>
        <begin position="141"/>
        <end position="161"/>
    </location>
</feature>
<keyword evidence="5" id="KW-1185">Reference proteome</keyword>
<evidence type="ECO:0000313" key="5">
    <source>
        <dbReference type="Proteomes" id="UP000812440"/>
    </source>
</evidence>
<organism evidence="3 5">
    <name type="scientific">Hymenochirus boettgeri</name>
    <name type="common">Congo dwarf clawed frog</name>
    <dbReference type="NCBI Taxonomy" id="247094"/>
    <lineage>
        <taxon>Eukaryota</taxon>
        <taxon>Metazoa</taxon>
        <taxon>Chordata</taxon>
        <taxon>Craniata</taxon>
        <taxon>Vertebrata</taxon>
        <taxon>Euteleostomi</taxon>
        <taxon>Amphibia</taxon>
        <taxon>Batrachia</taxon>
        <taxon>Anura</taxon>
        <taxon>Pipoidea</taxon>
        <taxon>Pipidae</taxon>
        <taxon>Pipinae</taxon>
        <taxon>Hymenochirus</taxon>
    </lineage>
</organism>
<evidence type="ECO:0000313" key="3">
    <source>
        <dbReference type="EMBL" id="KAG8429802.1"/>
    </source>
</evidence>
<accession>A0A8T2ICV6</accession>
<keyword evidence="1" id="KW-0812">Transmembrane</keyword>
<keyword evidence="1" id="KW-1133">Transmembrane helix</keyword>
<dbReference type="Proteomes" id="UP000812440">
    <property type="component" value="Chromosome 2"/>
</dbReference>
<feature type="transmembrane region" description="Helical" evidence="1">
    <location>
        <begin position="46"/>
        <end position="67"/>
    </location>
</feature>
<dbReference type="GO" id="GO:0004169">
    <property type="term" value="F:dolichyl-phosphate-mannose-protein mannosyltransferase activity"/>
    <property type="evidence" value="ECO:0007669"/>
    <property type="project" value="TreeGrafter"/>
</dbReference>
<reference evidence="3" key="1">
    <citation type="thesis" date="2020" institute="ProQuest LLC" country="789 East Eisenhower Parkway, Ann Arbor, MI, USA">
        <title>Comparative Genomics and Chromosome Evolution.</title>
        <authorList>
            <person name="Mudd A.B."/>
        </authorList>
    </citation>
    <scope>NUCLEOTIDE SEQUENCE</scope>
    <source>
        <strain evidence="3">Female2</strain>
        <tissue evidence="3">Blood</tissue>
    </source>
</reference>
<proteinExistence type="predicted"/>
<keyword evidence="1" id="KW-0472">Membrane</keyword>
<evidence type="ECO:0000259" key="2">
    <source>
        <dbReference type="Pfam" id="PF16192"/>
    </source>
</evidence>
<evidence type="ECO:0000313" key="4">
    <source>
        <dbReference type="EMBL" id="KAG8450082.1"/>
    </source>
</evidence>
<sequence>MLTLRTENTEHKYSSSPLDWITMDTSIAYWLHPRTTAQIQLLGNPVIWYSANAASLIYSVLFIFYLLRQRRAVYDIPTGSWLTLCLTGVLFLGGWAVNYLPFFLMEKTLFLYHYLPALTCQILLIPPLIEHIHQHLFRSEALKNTFSALLLVWGFSLYVTYRRICPITYGDPALSPAELQSLRWKDSWDILIRKQ</sequence>
<dbReference type="InterPro" id="IPR027005">
    <property type="entry name" value="PMT-like"/>
</dbReference>
<gene>
    <name evidence="4" type="ORF">GDO86_002633</name>
    <name evidence="3" type="ORF">GDO86_019179</name>
</gene>
<feature type="domain" description="Protein O-mannosyl-transferase C-terminal four TM" evidence="2">
    <location>
        <begin position="7"/>
        <end position="188"/>
    </location>
</feature>
<feature type="transmembrane region" description="Helical" evidence="1">
    <location>
        <begin position="109"/>
        <end position="129"/>
    </location>
</feature>
<feature type="transmembrane region" description="Helical" evidence="1">
    <location>
        <begin position="79"/>
        <end position="97"/>
    </location>
</feature>
<name>A0A8T2ICV6_9PIPI</name>
<dbReference type="PANTHER" id="PTHR10050:SF51">
    <property type="entry name" value="PROTEIN O-MANNOSYL-TRANSFERASE 1"/>
    <property type="match status" value="1"/>
</dbReference>
<dbReference type="PANTHER" id="PTHR10050">
    <property type="entry name" value="DOLICHYL-PHOSPHATE-MANNOSE--PROTEIN MANNOSYLTRANSFERASE"/>
    <property type="match status" value="1"/>
</dbReference>
<comment type="caution">
    <text evidence="3">The sequence shown here is derived from an EMBL/GenBank/DDBJ whole genome shotgun (WGS) entry which is preliminary data.</text>
</comment>
<dbReference type="EMBL" id="JAACNH010002708">
    <property type="protein sequence ID" value="KAG8429802.1"/>
    <property type="molecule type" value="Genomic_DNA"/>
</dbReference>
<dbReference type="GO" id="GO:0005783">
    <property type="term" value="C:endoplasmic reticulum"/>
    <property type="evidence" value="ECO:0007669"/>
    <property type="project" value="TreeGrafter"/>
</dbReference>
<dbReference type="InterPro" id="IPR032421">
    <property type="entry name" value="PMT_4TMC"/>
</dbReference>
<dbReference type="OrthoDB" id="292747at2759"/>
<dbReference type="Pfam" id="PF16192">
    <property type="entry name" value="PMT_4TMC"/>
    <property type="match status" value="1"/>
</dbReference>